<feature type="binding site" evidence="11">
    <location>
        <position position="76"/>
    </location>
    <ligand>
        <name>ATP</name>
        <dbReference type="ChEBI" id="CHEBI:30616"/>
    </ligand>
</feature>
<dbReference type="CDD" id="cd03113">
    <property type="entry name" value="CTPS_N"/>
    <property type="match status" value="1"/>
</dbReference>
<dbReference type="EC" id="6.3.4.2" evidence="11"/>
<evidence type="ECO:0000256" key="3">
    <source>
        <dbReference type="ARBA" id="ARBA00022598"/>
    </source>
</evidence>
<dbReference type="PANTHER" id="PTHR11550:SF0">
    <property type="entry name" value="CTP SYNTHASE-RELATED"/>
    <property type="match status" value="1"/>
</dbReference>
<feature type="region of interest" description="Amidoligase domain" evidence="11">
    <location>
        <begin position="1"/>
        <end position="272"/>
    </location>
</feature>
<feature type="active site" evidence="11">
    <location>
        <position position="516"/>
    </location>
</feature>
<proteinExistence type="inferred from homology"/>
<evidence type="ECO:0000259" key="12">
    <source>
        <dbReference type="Pfam" id="PF00117"/>
    </source>
</evidence>
<keyword evidence="6 11" id="KW-0067">ATP-binding</keyword>
<dbReference type="InterPro" id="IPR017926">
    <property type="entry name" value="GATASE"/>
</dbReference>
<name>A0A7J3SM19_9CREN</name>
<comment type="catalytic activity">
    <reaction evidence="11">
        <text>L-glutamine + H2O = L-glutamate + NH4(+)</text>
        <dbReference type="Rhea" id="RHEA:15889"/>
        <dbReference type="ChEBI" id="CHEBI:15377"/>
        <dbReference type="ChEBI" id="CHEBI:28938"/>
        <dbReference type="ChEBI" id="CHEBI:29985"/>
        <dbReference type="ChEBI" id="CHEBI:58359"/>
    </reaction>
</comment>
<feature type="binding site" evidence="11">
    <location>
        <begin position="193"/>
        <end position="198"/>
    </location>
    <ligand>
        <name>UTP</name>
        <dbReference type="ChEBI" id="CHEBI:46398"/>
    </ligand>
</feature>
<comment type="caution">
    <text evidence="11">Lacks conserved residue(s) required for the propagation of feature annotation.</text>
</comment>
<evidence type="ECO:0000256" key="6">
    <source>
        <dbReference type="ARBA" id="ARBA00022840"/>
    </source>
</evidence>
<feature type="binding site" evidence="11">
    <location>
        <begin position="389"/>
        <end position="392"/>
    </location>
    <ligand>
        <name>L-glutamine</name>
        <dbReference type="ChEBI" id="CHEBI:58359"/>
    </ligand>
</feature>
<evidence type="ECO:0000256" key="5">
    <source>
        <dbReference type="ARBA" id="ARBA00022741"/>
    </source>
</evidence>
<dbReference type="Gene3D" id="3.40.50.880">
    <property type="match status" value="1"/>
</dbReference>
<dbReference type="FunFam" id="3.40.50.300:FF:000009">
    <property type="entry name" value="CTP synthase"/>
    <property type="match status" value="1"/>
</dbReference>
<feature type="domain" description="Glutamine amidotransferase" evidence="12">
    <location>
        <begin position="307"/>
        <end position="533"/>
    </location>
</feature>
<feature type="binding site" evidence="11">
    <location>
        <position position="76"/>
    </location>
    <ligand>
        <name>Mg(2+)</name>
        <dbReference type="ChEBI" id="CHEBI:18420"/>
    </ligand>
</feature>
<comment type="miscellaneous">
    <text evidence="11">CTPSs have evolved a hybrid strategy for distinguishing between UTP and CTP. The overlapping regions of the product feedback inhibitory and substrate sites recognize a common feature in both compounds, the triphosphate moiety. To differentiate isosteric substrate and product pyrimidine rings, an additional pocket far from the expected kinase/ligase catalytic site, specifically recognizes the cytosine and ribose portions of the product inhibitor.</text>
</comment>
<keyword evidence="3 11" id="KW-0436">Ligase</keyword>
<dbReference type="NCBIfam" id="TIGR00337">
    <property type="entry name" value="PyrG"/>
    <property type="match status" value="1"/>
</dbReference>
<evidence type="ECO:0000256" key="7">
    <source>
        <dbReference type="ARBA" id="ARBA00022842"/>
    </source>
</evidence>
<organism evidence="14">
    <name type="scientific">Fervidicoccus fontis</name>
    <dbReference type="NCBI Taxonomy" id="683846"/>
    <lineage>
        <taxon>Archaea</taxon>
        <taxon>Thermoproteota</taxon>
        <taxon>Thermoprotei</taxon>
        <taxon>Fervidicoccales</taxon>
        <taxon>Fervidicoccaceae</taxon>
        <taxon>Fervidicoccus</taxon>
    </lineage>
</organism>
<feature type="binding site" evidence="11">
    <location>
        <position position="146"/>
    </location>
    <ligand>
        <name>Mg(2+)</name>
        <dbReference type="ChEBI" id="CHEBI:18420"/>
    </ligand>
</feature>
<feature type="binding site" evidence="11">
    <location>
        <position position="247"/>
    </location>
    <ligand>
        <name>ATP</name>
        <dbReference type="ChEBI" id="CHEBI:30616"/>
    </ligand>
</feature>
<comment type="catalytic activity">
    <reaction evidence="10 11">
        <text>UTP + L-glutamine + ATP + H2O = CTP + L-glutamate + ADP + phosphate + 2 H(+)</text>
        <dbReference type="Rhea" id="RHEA:26426"/>
        <dbReference type="ChEBI" id="CHEBI:15377"/>
        <dbReference type="ChEBI" id="CHEBI:15378"/>
        <dbReference type="ChEBI" id="CHEBI:29985"/>
        <dbReference type="ChEBI" id="CHEBI:30616"/>
        <dbReference type="ChEBI" id="CHEBI:37563"/>
        <dbReference type="ChEBI" id="CHEBI:43474"/>
        <dbReference type="ChEBI" id="CHEBI:46398"/>
        <dbReference type="ChEBI" id="CHEBI:58359"/>
        <dbReference type="ChEBI" id="CHEBI:456216"/>
        <dbReference type="EC" id="6.3.4.2"/>
    </reaction>
</comment>
<keyword evidence="5 11" id="KW-0547">Nucleotide-binding</keyword>
<keyword evidence="9 11" id="KW-0665">Pyrimidine biosynthesis</keyword>
<dbReference type="AlphaFoldDB" id="A0A7J3SM19"/>
<accession>A0A7J3SM19</accession>
<dbReference type="SUPFAM" id="SSF52540">
    <property type="entry name" value="P-loop containing nucleoside triphosphate hydrolases"/>
    <property type="match status" value="1"/>
</dbReference>
<dbReference type="InterPro" id="IPR033828">
    <property type="entry name" value="GATase1_CTP_Synthase"/>
</dbReference>
<feature type="binding site" evidence="11">
    <location>
        <position position="18"/>
    </location>
    <ligand>
        <name>UTP</name>
        <dbReference type="ChEBI" id="CHEBI:46398"/>
    </ligand>
</feature>
<evidence type="ECO:0000256" key="1">
    <source>
        <dbReference type="ARBA" id="ARBA00005171"/>
    </source>
</evidence>
<gene>
    <name evidence="11" type="primary">pyrG</name>
    <name evidence="14" type="ORF">ENW83_05435</name>
</gene>
<dbReference type="UniPathway" id="UPA00159">
    <property type="reaction ID" value="UER00277"/>
</dbReference>
<evidence type="ECO:0000256" key="2">
    <source>
        <dbReference type="ARBA" id="ARBA00007533"/>
    </source>
</evidence>
<feature type="active site" description="Nucleophile; for glutamine hydrolysis" evidence="11">
    <location>
        <position position="388"/>
    </location>
</feature>
<feature type="binding site" evidence="11">
    <location>
        <position position="229"/>
    </location>
    <ligand>
        <name>CTP</name>
        <dbReference type="ChEBI" id="CHEBI:37563"/>
        <note>allosteric inhibitor</note>
    </ligand>
</feature>
<dbReference type="InterPro" id="IPR029062">
    <property type="entry name" value="Class_I_gatase-like"/>
</dbReference>
<dbReference type="GO" id="GO:0097268">
    <property type="term" value="C:cytoophidium"/>
    <property type="evidence" value="ECO:0007669"/>
    <property type="project" value="UniProtKB-ARBA"/>
</dbReference>
<feature type="binding site" evidence="11">
    <location>
        <begin position="193"/>
        <end position="198"/>
    </location>
    <ligand>
        <name>CTP</name>
        <dbReference type="ChEBI" id="CHEBI:37563"/>
        <note>allosteric inhibitor</note>
    </ligand>
</feature>
<dbReference type="NCBIfam" id="NF003792">
    <property type="entry name" value="PRK05380.1"/>
    <property type="match status" value="1"/>
</dbReference>
<dbReference type="GO" id="GO:0019856">
    <property type="term" value="P:pyrimidine nucleobase biosynthetic process"/>
    <property type="evidence" value="ECO:0007669"/>
    <property type="project" value="TreeGrafter"/>
</dbReference>
<dbReference type="HAMAP" id="MF_01227">
    <property type="entry name" value="PyrG"/>
    <property type="match status" value="1"/>
</dbReference>
<comment type="subunit">
    <text evidence="11">Homotetramer.</text>
</comment>
<comment type="catalytic activity">
    <reaction evidence="11">
        <text>UTP + NH4(+) + ATP = CTP + ADP + phosphate + 2 H(+)</text>
        <dbReference type="Rhea" id="RHEA:16597"/>
        <dbReference type="ChEBI" id="CHEBI:15378"/>
        <dbReference type="ChEBI" id="CHEBI:28938"/>
        <dbReference type="ChEBI" id="CHEBI:30616"/>
        <dbReference type="ChEBI" id="CHEBI:37563"/>
        <dbReference type="ChEBI" id="CHEBI:43474"/>
        <dbReference type="ChEBI" id="CHEBI:46398"/>
        <dbReference type="ChEBI" id="CHEBI:456216"/>
    </reaction>
</comment>
<comment type="pathway">
    <text evidence="1 11">Pyrimidine metabolism; CTP biosynthesis via de novo pathway; CTP from UDP: step 2/2.</text>
</comment>
<feature type="binding site" evidence="11">
    <location>
        <position position="229"/>
    </location>
    <ligand>
        <name>UTP</name>
        <dbReference type="ChEBI" id="CHEBI:46398"/>
    </ligand>
</feature>
<dbReference type="InterPro" id="IPR004468">
    <property type="entry name" value="CTP_synthase"/>
</dbReference>
<feature type="binding site" evidence="11">
    <location>
        <begin position="19"/>
        <end position="24"/>
    </location>
    <ligand>
        <name>ATP</name>
        <dbReference type="ChEBI" id="CHEBI:30616"/>
    </ligand>
</feature>
<dbReference type="Pfam" id="PF06418">
    <property type="entry name" value="CTP_synth_N"/>
    <property type="match status" value="1"/>
</dbReference>
<dbReference type="InterPro" id="IPR017456">
    <property type="entry name" value="CTP_synthase_N"/>
</dbReference>
<reference evidence="14" key="1">
    <citation type="journal article" date="2020" name="mSystems">
        <title>Genome- and Community-Level Interaction Insights into Carbon Utilization and Element Cycling Functions of Hydrothermarchaeota in Hydrothermal Sediment.</title>
        <authorList>
            <person name="Zhou Z."/>
            <person name="Liu Y."/>
            <person name="Xu W."/>
            <person name="Pan J."/>
            <person name="Luo Z.H."/>
            <person name="Li M."/>
        </authorList>
    </citation>
    <scope>NUCLEOTIDE SEQUENCE [LARGE SCALE GENOMIC DNA]</scope>
    <source>
        <strain evidence="14">SpSt-885</strain>
    </source>
</reference>
<dbReference type="SUPFAM" id="SSF52317">
    <property type="entry name" value="Class I glutamine amidotransferase-like"/>
    <property type="match status" value="1"/>
</dbReference>
<feature type="binding site" evidence="11">
    <location>
        <begin position="153"/>
        <end position="155"/>
    </location>
    <ligand>
        <name>CTP</name>
        <dbReference type="ChEBI" id="CHEBI:37563"/>
        <note>allosteric inhibitor</note>
    </ligand>
</feature>
<dbReference type="Gene3D" id="3.40.50.300">
    <property type="entry name" value="P-loop containing nucleotide triphosphate hydrolases"/>
    <property type="match status" value="1"/>
</dbReference>
<dbReference type="GO" id="GO:0005524">
    <property type="term" value="F:ATP binding"/>
    <property type="evidence" value="ECO:0007669"/>
    <property type="project" value="UniProtKB-KW"/>
</dbReference>
<evidence type="ECO:0000256" key="9">
    <source>
        <dbReference type="ARBA" id="ARBA00022975"/>
    </source>
</evidence>
<feature type="binding site" evidence="11">
    <location>
        <position position="412"/>
    </location>
    <ligand>
        <name>L-glutamine</name>
        <dbReference type="ChEBI" id="CHEBI:58359"/>
    </ligand>
</feature>
<sequence length="540" mass="60538">MSVISLRKFVFVTGGVMSGIGKGITTASLAMLLSRIGYSVTIIKIDPYLNVDAGTMNPYMHGEVFVTEDGGETDLDLGHYERFLHKSLNRYNNITTGKIYGSVIEKERKGEYLGQTVQIIPHITDEIKNRILEVSNNDGSDITFIEIGGTVGDIESLPFLEAARQMMIDYGKENVSYVHTAYLPVLQTTGEIKTKPLQHSVNELRRIGIQPDMIVGRSSVPIPREIKKKISLFTSVPEAGIISAHDVNIVYEVPLLMREQGASKFLAERLDLPYKEPYMEDWVEFVDKLKRAEKAVTIAMVGKYTSLHDSYLSIKEALIHASALINKKPVLKWIEATDIEEGKIKLEDSFSNVNGAVVLPGFGRRGSEGKIAAIRYIRENNIPMLGICFGLQLSVVEFARNVLGLREANSTELDPSTPYPVITLLEEQKGIDKLGGTMRLGSYPIILEKGTKAYSIYGKEEILERHRHRYEVNPDYIEKLAEAGLTFSGWSKNGKRVEIIEYNANRFFFATQFHPEFRSRPLFPSPPFLEFLKASSRTSG</sequence>
<protein>
    <recommendedName>
        <fullName evidence="11">CTP synthase</fullName>
        <ecNumber evidence="11">6.3.4.2</ecNumber>
    </recommendedName>
    <alternativeName>
        <fullName evidence="11">Cytidine 5'-triphosphate synthase</fullName>
    </alternativeName>
    <alternativeName>
        <fullName evidence="11">Cytidine triphosphate synthetase</fullName>
        <shortName evidence="11">CTP synthetase</shortName>
        <shortName evidence="11">CTPS</shortName>
    </alternativeName>
    <alternativeName>
        <fullName evidence="11">UTP--ammonia ligase</fullName>
    </alternativeName>
</protein>
<feature type="domain" description="CTP synthase N-terminal" evidence="13">
    <location>
        <begin position="8"/>
        <end position="272"/>
    </location>
</feature>
<comment type="function">
    <text evidence="11">Catalyzes the ATP-dependent amination of UTP to CTP with either L-glutamine or ammonia as the source of nitrogen. Regulates intracellular CTP levels through interactions with the four ribonucleotide triphosphates.</text>
</comment>
<dbReference type="Pfam" id="PF00117">
    <property type="entry name" value="GATase"/>
    <property type="match status" value="1"/>
</dbReference>
<feature type="active site" evidence="11">
    <location>
        <position position="514"/>
    </location>
</feature>
<comment type="caution">
    <text evidence="14">The sequence shown here is derived from an EMBL/GenBank/DDBJ whole genome shotgun (WGS) entry which is preliminary data.</text>
</comment>
<feature type="binding site" evidence="11">
    <location>
        <position position="18"/>
    </location>
    <ligand>
        <name>CTP</name>
        <dbReference type="ChEBI" id="CHEBI:37563"/>
        <note>allosteric inhibitor</note>
    </ligand>
</feature>
<keyword evidence="7 11" id="KW-0460">Magnesium</keyword>
<dbReference type="GO" id="GO:0046872">
    <property type="term" value="F:metal ion binding"/>
    <property type="evidence" value="ECO:0007669"/>
    <property type="project" value="UniProtKB-KW"/>
</dbReference>
<comment type="similarity">
    <text evidence="2 11">Belongs to the CTP synthase family.</text>
</comment>
<dbReference type="CDD" id="cd01746">
    <property type="entry name" value="GATase1_CTP_Synthase"/>
    <property type="match status" value="1"/>
</dbReference>
<dbReference type="InterPro" id="IPR027417">
    <property type="entry name" value="P-loop_NTPase"/>
</dbReference>
<dbReference type="FunFam" id="3.40.50.880:FF:000002">
    <property type="entry name" value="CTP synthase"/>
    <property type="match status" value="1"/>
</dbReference>
<evidence type="ECO:0000256" key="4">
    <source>
        <dbReference type="ARBA" id="ARBA00022723"/>
    </source>
</evidence>
<dbReference type="GO" id="GO:0042802">
    <property type="term" value="F:identical protein binding"/>
    <property type="evidence" value="ECO:0007669"/>
    <property type="project" value="TreeGrafter"/>
</dbReference>
<evidence type="ECO:0000259" key="13">
    <source>
        <dbReference type="Pfam" id="PF06418"/>
    </source>
</evidence>
<dbReference type="PANTHER" id="PTHR11550">
    <property type="entry name" value="CTP SYNTHASE"/>
    <property type="match status" value="1"/>
</dbReference>
<dbReference type="EMBL" id="DTLS01000157">
    <property type="protein sequence ID" value="HGZ60624.1"/>
    <property type="molecule type" value="Genomic_DNA"/>
</dbReference>
<feature type="binding site" evidence="11">
    <location>
        <position position="469"/>
    </location>
    <ligand>
        <name>L-glutamine</name>
        <dbReference type="ChEBI" id="CHEBI:58359"/>
    </ligand>
</feature>
<comment type="activity regulation">
    <text evidence="11">Allosterically activated by GTP, when glutamine is the substrate; GTP has no effect on the reaction when ammonia is the substrate. The allosteric effector GTP functions by stabilizing the protein conformation that binds the tetrahedral intermediate(s) formed during glutamine hydrolysis. Inhibited by the product CTP, via allosteric rather than competitive inhibition.</text>
</comment>
<feature type="binding site" evidence="11">
    <location>
        <position position="59"/>
    </location>
    <ligand>
        <name>L-glutamine</name>
        <dbReference type="ChEBI" id="CHEBI:58359"/>
    </ligand>
</feature>
<dbReference type="GO" id="GO:0003883">
    <property type="term" value="F:CTP synthase activity"/>
    <property type="evidence" value="ECO:0007669"/>
    <property type="project" value="UniProtKB-UniRule"/>
</dbReference>
<evidence type="ECO:0000256" key="11">
    <source>
        <dbReference type="HAMAP-Rule" id="MF_01227"/>
    </source>
</evidence>
<dbReference type="GO" id="GO:0044210">
    <property type="term" value="P:'de novo' CTP biosynthetic process"/>
    <property type="evidence" value="ECO:0007669"/>
    <property type="project" value="UniProtKB-UniRule"/>
</dbReference>
<feature type="binding site" evidence="11">
    <location>
        <position position="361"/>
    </location>
    <ligand>
        <name>L-glutamine</name>
        <dbReference type="ChEBI" id="CHEBI:58359"/>
    </ligand>
</feature>
<keyword evidence="4 11" id="KW-0479">Metal-binding</keyword>
<keyword evidence="8 11" id="KW-0315">Glutamine amidotransferase</keyword>
<evidence type="ECO:0000256" key="8">
    <source>
        <dbReference type="ARBA" id="ARBA00022962"/>
    </source>
</evidence>
<evidence type="ECO:0000313" key="14">
    <source>
        <dbReference type="EMBL" id="HGZ60624.1"/>
    </source>
</evidence>
<evidence type="ECO:0000256" key="10">
    <source>
        <dbReference type="ARBA" id="ARBA00047781"/>
    </source>
</evidence>
<dbReference type="PROSITE" id="PS51273">
    <property type="entry name" value="GATASE_TYPE_1"/>
    <property type="match status" value="1"/>
</dbReference>